<dbReference type="Proteomes" id="UP000215914">
    <property type="component" value="Chromosome 11"/>
</dbReference>
<sequence>MVTALSFLVDEIWPPYIAKSSGVVERSLAVQRISEENVVSGQQVFISSGSFDSKNQLHY</sequence>
<reference evidence="1 3" key="1">
    <citation type="journal article" date="2017" name="Nature">
        <title>The sunflower genome provides insights into oil metabolism, flowering and Asterid evolution.</title>
        <authorList>
            <person name="Badouin H."/>
            <person name="Gouzy J."/>
            <person name="Grassa C.J."/>
            <person name="Murat F."/>
            <person name="Staton S.E."/>
            <person name="Cottret L."/>
            <person name="Lelandais-Briere C."/>
            <person name="Owens G.L."/>
            <person name="Carrere S."/>
            <person name="Mayjonade B."/>
            <person name="Legrand L."/>
            <person name="Gill N."/>
            <person name="Kane N.C."/>
            <person name="Bowers J.E."/>
            <person name="Hubner S."/>
            <person name="Bellec A."/>
            <person name="Berard A."/>
            <person name="Berges H."/>
            <person name="Blanchet N."/>
            <person name="Boniface M.C."/>
            <person name="Brunel D."/>
            <person name="Catrice O."/>
            <person name="Chaidir N."/>
            <person name="Claudel C."/>
            <person name="Donnadieu C."/>
            <person name="Faraut T."/>
            <person name="Fievet G."/>
            <person name="Helmstetter N."/>
            <person name="King M."/>
            <person name="Knapp S.J."/>
            <person name="Lai Z."/>
            <person name="Le Paslier M.C."/>
            <person name="Lippi Y."/>
            <person name="Lorenzon L."/>
            <person name="Mandel J.R."/>
            <person name="Marage G."/>
            <person name="Marchand G."/>
            <person name="Marquand E."/>
            <person name="Bret-Mestries E."/>
            <person name="Morien E."/>
            <person name="Nambeesan S."/>
            <person name="Nguyen T."/>
            <person name="Pegot-Espagnet P."/>
            <person name="Pouilly N."/>
            <person name="Raftis F."/>
            <person name="Sallet E."/>
            <person name="Schiex T."/>
            <person name="Thomas J."/>
            <person name="Vandecasteele C."/>
            <person name="Vares D."/>
            <person name="Vear F."/>
            <person name="Vautrin S."/>
            <person name="Crespi M."/>
            <person name="Mangin B."/>
            <person name="Burke J.M."/>
            <person name="Salse J."/>
            <person name="Munos S."/>
            <person name="Vincourt P."/>
            <person name="Rieseberg L.H."/>
            <person name="Langlade N.B."/>
        </authorList>
    </citation>
    <scope>NUCLEOTIDE SEQUENCE [LARGE SCALE GENOMIC DNA]</scope>
    <source>
        <strain evidence="3">cv. SF193</strain>
        <tissue evidence="1">Leaves</tissue>
    </source>
</reference>
<reference evidence="1" key="3">
    <citation type="submission" date="2020-06" db="EMBL/GenBank/DDBJ databases">
        <title>Helianthus annuus Genome sequencing and assembly Release 2.</title>
        <authorList>
            <person name="Gouzy J."/>
            <person name="Langlade N."/>
            <person name="Munos S."/>
        </authorList>
    </citation>
    <scope>NUCLEOTIDE SEQUENCE</scope>
    <source>
        <tissue evidence="1">Leaves</tissue>
    </source>
</reference>
<protein>
    <submittedName>
        <fullName evidence="2">Uncharacterized protein</fullName>
    </submittedName>
</protein>
<evidence type="ECO:0000313" key="3">
    <source>
        <dbReference type="Proteomes" id="UP000215914"/>
    </source>
</evidence>
<dbReference type="Gramene" id="mRNA:HanXRQr2_Chr11g0467931">
    <property type="protein sequence ID" value="mRNA:HanXRQr2_Chr11g0467931"/>
    <property type="gene ID" value="HanXRQr2_Chr11g0467931"/>
</dbReference>
<reference evidence="2" key="2">
    <citation type="submission" date="2017-02" db="EMBL/GenBank/DDBJ databases">
        <title>Sunflower complete genome.</title>
        <authorList>
            <person name="Langlade N."/>
            <person name="Munos S."/>
        </authorList>
    </citation>
    <scope>NUCLEOTIDE SEQUENCE [LARGE SCALE GENOMIC DNA]</scope>
    <source>
        <tissue evidence="2">Leaves</tissue>
    </source>
</reference>
<dbReference type="EMBL" id="CM007900">
    <property type="protein sequence ID" value="OTG06650.1"/>
    <property type="molecule type" value="Genomic_DNA"/>
</dbReference>
<dbReference type="InParanoid" id="A0A251T671"/>
<dbReference type="AlphaFoldDB" id="A0A251T671"/>
<organism evidence="2 3">
    <name type="scientific">Helianthus annuus</name>
    <name type="common">Common sunflower</name>
    <dbReference type="NCBI Taxonomy" id="4232"/>
    <lineage>
        <taxon>Eukaryota</taxon>
        <taxon>Viridiplantae</taxon>
        <taxon>Streptophyta</taxon>
        <taxon>Embryophyta</taxon>
        <taxon>Tracheophyta</taxon>
        <taxon>Spermatophyta</taxon>
        <taxon>Magnoliopsida</taxon>
        <taxon>eudicotyledons</taxon>
        <taxon>Gunneridae</taxon>
        <taxon>Pentapetalae</taxon>
        <taxon>asterids</taxon>
        <taxon>campanulids</taxon>
        <taxon>Asterales</taxon>
        <taxon>Asteraceae</taxon>
        <taxon>Asteroideae</taxon>
        <taxon>Heliantheae alliance</taxon>
        <taxon>Heliantheae</taxon>
        <taxon>Helianthus</taxon>
    </lineage>
</organism>
<accession>A0A251T671</accession>
<evidence type="ECO:0000313" key="1">
    <source>
        <dbReference type="EMBL" id="KAF5780077.1"/>
    </source>
</evidence>
<gene>
    <name evidence="2" type="ORF">HannXRQ_Chr11g0321621</name>
    <name evidence="1" type="ORF">HanXRQr2_Chr11g0467931</name>
</gene>
<keyword evidence="3" id="KW-1185">Reference proteome</keyword>
<dbReference type="EMBL" id="MNCJ02000326">
    <property type="protein sequence ID" value="KAF5780077.1"/>
    <property type="molecule type" value="Genomic_DNA"/>
</dbReference>
<name>A0A251T671_HELAN</name>
<proteinExistence type="predicted"/>
<evidence type="ECO:0000313" key="2">
    <source>
        <dbReference type="EMBL" id="OTG06650.1"/>
    </source>
</evidence>